<dbReference type="SUPFAM" id="SSF56112">
    <property type="entry name" value="Protein kinase-like (PK-like)"/>
    <property type="match status" value="1"/>
</dbReference>
<dbReference type="EMBL" id="CAJHJT010000001">
    <property type="protein sequence ID" value="CAD6995067.1"/>
    <property type="molecule type" value="Genomic_DNA"/>
</dbReference>
<dbReference type="PANTHER" id="PTHR24416">
    <property type="entry name" value="TYROSINE-PROTEIN KINASE RECEPTOR"/>
    <property type="match status" value="1"/>
</dbReference>
<keyword evidence="3" id="KW-0732">Signal</keyword>
<name>A0A811UAU7_CERCA</name>
<evidence type="ECO:0000256" key="7">
    <source>
        <dbReference type="SAM" id="Phobius"/>
    </source>
</evidence>
<proteinExistence type="predicted"/>
<dbReference type="OrthoDB" id="9943809at2759"/>
<gene>
    <name evidence="11" type="ORF">CCAP1982_LOCUS3791</name>
</gene>
<dbReference type="InterPro" id="IPR002889">
    <property type="entry name" value="WSC_carb-bd"/>
</dbReference>
<dbReference type="InterPro" id="IPR011009">
    <property type="entry name" value="Kinase-like_dom_sf"/>
</dbReference>
<evidence type="ECO:0000259" key="8">
    <source>
        <dbReference type="PROSITE" id="PS50011"/>
    </source>
</evidence>
<dbReference type="SUPFAM" id="SSF49265">
    <property type="entry name" value="Fibronectin type III"/>
    <property type="match status" value="1"/>
</dbReference>
<dbReference type="AlphaFoldDB" id="A0A811UAU7"/>
<comment type="caution">
    <text evidence="11">The sequence shown here is derived from an EMBL/GenBank/DDBJ whole genome shotgun (WGS) entry which is preliminary data.</text>
</comment>
<dbReference type="PROSITE" id="PS50011">
    <property type="entry name" value="PROTEIN_KINASE_DOM"/>
    <property type="match status" value="1"/>
</dbReference>
<dbReference type="PANTHER" id="PTHR24416:SF611">
    <property type="entry name" value="TYROSINE-PROTEIN KINASE TRANSMEMBRANE RECEPTOR ROR"/>
    <property type="match status" value="1"/>
</dbReference>
<dbReference type="InterPro" id="IPR050122">
    <property type="entry name" value="RTK"/>
</dbReference>
<dbReference type="InterPro" id="IPR003961">
    <property type="entry name" value="FN3_dom"/>
</dbReference>
<evidence type="ECO:0000256" key="3">
    <source>
        <dbReference type="ARBA" id="ARBA00022729"/>
    </source>
</evidence>
<feature type="domain" description="WSC" evidence="10">
    <location>
        <begin position="112"/>
        <end position="198"/>
    </location>
</feature>
<evidence type="ECO:0000313" key="12">
    <source>
        <dbReference type="Proteomes" id="UP000606786"/>
    </source>
</evidence>
<keyword evidence="6" id="KW-0325">Glycoprotein</keyword>
<keyword evidence="4 7" id="KW-1133">Transmembrane helix</keyword>
<dbReference type="InterPro" id="IPR001245">
    <property type="entry name" value="Ser-Thr/Tyr_kinase_cat_dom"/>
</dbReference>
<dbReference type="GO" id="GO:0009653">
    <property type="term" value="P:anatomical structure morphogenesis"/>
    <property type="evidence" value="ECO:0007669"/>
    <property type="project" value="UniProtKB-ARBA"/>
</dbReference>
<dbReference type="PROSITE" id="PS51212">
    <property type="entry name" value="WSC"/>
    <property type="match status" value="1"/>
</dbReference>
<dbReference type="InterPro" id="IPR057598">
    <property type="entry name" value="Fn3_PTPRU"/>
</dbReference>
<dbReference type="Proteomes" id="UP000606786">
    <property type="component" value="Unassembled WGS sequence"/>
</dbReference>
<dbReference type="Pfam" id="PF01822">
    <property type="entry name" value="WSC"/>
    <property type="match status" value="1"/>
</dbReference>
<evidence type="ECO:0000256" key="6">
    <source>
        <dbReference type="ARBA" id="ARBA00023180"/>
    </source>
</evidence>
<reference evidence="11" key="1">
    <citation type="submission" date="2020-11" db="EMBL/GenBank/DDBJ databases">
        <authorList>
            <person name="Whitehead M."/>
        </authorList>
    </citation>
    <scope>NUCLEOTIDE SEQUENCE</scope>
    <source>
        <strain evidence="11">EGII</strain>
    </source>
</reference>
<keyword evidence="5 7" id="KW-0472">Membrane</keyword>
<evidence type="ECO:0000256" key="5">
    <source>
        <dbReference type="ARBA" id="ARBA00023136"/>
    </source>
</evidence>
<dbReference type="InterPro" id="IPR036116">
    <property type="entry name" value="FN3_sf"/>
</dbReference>
<dbReference type="GO" id="GO:0005524">
    <property type="term" value="F:ATP binding"/>
    <property type="evidence" value="ECO:0007669"/>
    <property type="project" value="InterPro"/>
</dbReference>
<comment type="subcellular location">
    <subcellularLocation>
        <location evidence="1">Membrane</location>
        <topology evidence="1">Single-pass type I membrane protein</topology>
    </subcellularLocation>
</comment>
<dbReference type="GO" id="GO:0007399">
    <property type="term" value="P:nervous system development"/>
    <property type="evidence" value="ECO:0007669"/>
    <property type="project" value="UniProtKB-ARBA"/>
</dbReference>
<dbReference type="GO" id="GO:0007169">
    <property type="term" value="P:cell surface receptor protein tyrosine kinase signaling pathway"/>
    <property type="evidence" value="ECO:0007669"/>
    <property type="project" value="TreeGrafter"/>
</dbReference>
<dbReference type="GO" id="GO:0030154">
    <property type="term" value="P:cell differentiation"/>
    <property type="evidence" value="ECO:0007669"/>
    <property type="project" value="UniProtKB-ARBA"/>
</dbReference>
<evidence type="ECO:0000259" key="10">
    <source>
        <dbReference type="PROSITE" id="PS51212"/>
    </source>
</evidence>
<feature type="transmembrane region" description="Helical" evidence="7">
    <location>
        <begin position="469"/>
        <end position="496"/>
    </location>
</feature>
<keyword evidence="12" id="KW-1185">Reference proteome</keyword>
<dbReference type="SMART" id="SM00060">
    <property type="entry name" value="FN3"/>
    <property type="match status" value="1"/>
</dbReference>
<evidence type="ECO:0000256" key="1">
    <source>
        <dbReference type="ARBA" id="ARBA00004479"/>
    </source>
</evidence>
<dbReference type="SMART" id="SM00321">
    <property type="entry name" value="WSC"/>
    <property type="match status" value="1"/>
</dbReference>
<protein>
    <submittedName>
        <fullName evidence="11">(Mediterranean fruit fly) hypothetical protein</fullName>
    </submittedName>
</protein>
<dbReference type="Gene3D" id="2.60.40.10">
    <property type="entry name" value="Immunoglobulins"/>
    <property type="match status" value="1"/>
</dbReference>
<dbReference type="InterPro" id="IPR000719">
    <property type="entry name" value="Prot_kinase_dom"/>
</dbReference>
<sequence length="867" mass="97896">MKEKLLENLRLTAHSQRKKKAYYKGLHPANAWCHTWRSCNGCVGGSSSSSSSNNNRIGSSNANNTKWSTFLYNHCSDRVLQLTMISFALFLTLANAQTTEQVQIVPIAGESTFFYFGCYTARTDLLKESIYAKTPRTCVEICENQRFSYAILSAERCFCTNNVISKDRLDDKLCNTRCLADKSQYCGGVGVQSYYSTVWATKTAPHNLRVDNVTENTITIAWDVHLTPSKVFVAGDEGAAIKPVKEITNFLIRTHVLHTYSTLPFFPQPEFIVQGMETSFEITDLHPATEYNITVEAMCSQEICGNDFLLAITEVGEPSPPPPQPRVVRTTDASMTIEIPPLRNDNGPLSKVLVIVERIDASLSQPFDIELLGSWQKAQDDGLPYYIAAQLDHNGPEDNRTKQFIVGDGKRYGPYVNVPLNMSGADIHISLGVISTMNGITKTLYTRGSHDQHTITLDNFKYATFDSGLASIIALTVICIIFAICLVLSVFTYFYLRYKTCQARGGMNRNAHEMTMQQPIIERENNGFVVEDELPPAENFRQQLDVLISALDATKHLPRNALRMNVNDIFADGRYGEVITGKFISTALPEASADCQLHVLALDELQGKEQAHLLRDFRNLSKLQRHEHLLDFYGISASADWFYLVFEHQTVSLKRRLIESRRVPSSAPMQRITTLSEELVLQWIYEIASALEYLSSCKVVHKQLCSHNIFVTADAKLKVSIFGPIPYVQNEKKIDITRWLAPEALRYQHFSVKSDVWSFACVAWECCTLGGTLYANISNTQQLLDAIKSGSRPAQPTFVYQDLYQLLLNCWQLEPSERINFEDIAYNVRQLMTSPRHALCFDRVAELPDNNVLDTLPYYMPMLEMLN</sequence>
<dbReference type="InterPro" id="IPR013783">
    <property type="entry name" value="Ig-like_fold"/>
</dbReference>
<evidence type="ECO:0000256" key="2">
    <source>
        <dbReference type="ARBA" id="ARBA00022692"/>
    </source>
</evidence>
<dbReference type="CDD" id="cd00063">
    <property type="entry name" value="FN3"/>
    <property type="match status" value="1"/>
</dbReference>
<feature type="domain" description="Fibronectin type-III" evidence="9">
    <location>
        <begin position="204"/>
        <end position="318"/>
    </location>
</feature>
<dbReference type="PROSITE" id="PS50853">
    <property type="entry name" value="FN3"/>
    <property type="match status" value="1"/>
</dbReference>
<accession>A0A811UAU7</accession>
<organism evidence="11 12">
    <name type="scientific">Ceratitis capitata</name>
    <name type="common">Mediterranean fruit fly</name>
    <name type="synonym">Tephritis capitata</name>
    <dbReference type="NCBI Taxonomy" id="7213"/>
    <lineage>
        <taxon>Eukaryota</taxon>
        <taxon>Metazoa</taxon>
        <taxon>Ecdysozoa</taxon>
        <taxon>Arthropoda</taxon>
        <taxon>Hexapoda</taxon>
        <taxon>Insecta</taxon>
        <taxon>Pterygota</taxon>
        <taxon>Neoptera</taxon>
        <taxon>Endopterygota</taxon>
        <taxon>Diptera</taxon>
        <taxon>Brachycera</taxon>
        <taxon>Muscomorpha</taxon>
        <taxon>Tephritoidea</taxon>
        <taxon>Tephritidae</taxon>
        <taxon>Ceratitis</taxon>
        <taxon>Ceratitis</taxon>
    </lineage>
</organism>
<evidence type="ECO:0000256" key="4">
    <source>
        <dbReference type="ARBA" id="ARBA00022989"/>
    </source>
</evidence>
<dbReference type="Pfam" id="PF23144">
    <property type="entry name" value="Fn3_PTPRU"/>
    <property type="match status" value="1"/>
</dbReference>
<dbReference type="GO" id="GO:0004714">
    <property type="term" value="F:transmembrane receptor protein tyrosine kinase activity"/>
    <property type="evidence" value="ECO:0007669"/>
    <property type="project" value="TreeGrafter"/>
</dbReference>
<dbReference type="GO" id="GO:0005886">
    <property type="term" value="C:plasma membrane"/>
    <property type="evidence" value="ECO:0007669"/>
    <property type="project" value="TreeGrafter"/>
</dbReference>
<keyword evidence="2 7" id="KW-0812">Transmembrane</keyword>
<evidence type="ECO:0000259" key="9">
    <source>
        <dbReference type="PROSITE" id="PS50853"/>
    </source>
</evidence>
<dbReference type="Pfam" id="PF07714">
    <property type="entry name" value="PK_Tyr_Ser-Thr"/>
    <property type="match status" value="1"/>
</dbReference>
<dbReference type="Gene3D" id="1.10.510.10">
    <property type="entry name" value="Transferase(Phosphotransferase) domain 1"/>
    <property type="match status" value="1"/>
</dbReference>
<dbReference type="PRINTS" id="PR00109">
    <property type="entry name" value="TYRKINASE"/>
</dbReference>
<evidence type="ECO:0000313" key="11">
    <source>
        <dbReference type="EMBL" id="CAD6995067.1"/>
    </source>
</evidence>
<dbReference type="GO" id="GO:0043235">
    <property type="term" value="C:receptor complex"/>
    <property type="evidence" value="ECO:0007669"/>
    <property type="project" value="TreeGrafter"/>
</dbReference>
<feature type="domain" description="Protein kinase" evidence="8">
    <location>
        <begin position="564"/>
        <end position="832"/>
    </location>
</feature>